<dbReference type="EMBL" id="CP024962">
    <property type="protein sequence ID" value="ATZ16506.1"/>
    <property type="molecule type" value="Genomic_DNA"/>
</dbReference>
<dbReference type="PROSITE" id="PS01129">
    <property type="entry name" value="PSI_RLU"/>
    <property type="match status" value="1"/>
</dbReference>
<dbReference type="InterPro" id="IPR006225">
    <property type="entry name" value="PsdUridine_synth_RluC/D"/>
</dbReference>
<dbReference type="GO" id="GO:0120159">
    <property type="term" value="F:rRNA pseudouridine synthase activity"/>
    <property type="evidence" value="ECO:0007669"/>
    <property type="project" value="UniProtKB-ARBA"/>
</dbReference>
<dbReference type="InterPro" id="IPR002942">
    <property type="entry name" value="S4_RNA-bd"/>
</dbReference>
<protein>
    <recommendedName>
        <fullName evidence="4">Pseudouridine synthase</fullName>
        <ecNumber evidence="4">5.4.99.-</ecNumber>
    </recommendedName>
</protein>
<dbReference type="InterPro" id="IPR050188">
    <property type="entry name" value="RluA_PseudoU_synthase"/>
</dbReference>
<dbReference type="Gene3D" id="3.10.290.10">
    <property type="entry name" value="RNA-binding S4 domain"/>
    <property type="match status" value="1"/>
</dbReference>
<gene>
    <name evidence="5" type="primary">rluD</name>
    <name evidence="5" type="ORF">EFREU_v1c04810</name>
</gene>
<evidence type="ECO:0000256" key="1">
    <source>
        <dbReference type="ARBA" id="ARBA00000073"/>
    </source>
</evidence>
<dbReference type="GO" id="GO:0003723">
    <property type="term" value="F:RNA binding"/>
    <property type="evidence" value="ECO:0007669"/>
    <property type="project" value="InterPro"/>
</dbReference>
<name>A0A2K8NSH6_9MOLU</name>
<evidence type="ECO:0000256" key="2">
    <source>
        <dbReference type="ARBA" id="ARBA00010876"/>
    </source>
</evidence>
<dbReference type="PANTHER" id="PTHR21600">
    <property type="entry name" value="MITOCHONDRIAL RNA PSEUDOURIDINE SYNTHASE"/>
    <property type="match status" value="1"/>
</dbReference>
<accession>A0A2K8NSH6</accession>
<dbReference type="SMART" id="SM00363">
    <property type="entry name" value="S4"/>
    <property type="match status" value="1"/>
</dbReference>
<keyword evidence="3 4" id="KW-0413">Isomerase</keyword>
<dbReference type="EC" id="5.4.99.-" evidence="4"/>
<dbReference type="Pfam" id="PF00849">
    <property type="entry name" value="PseudoU_synth_2"/>
    <property type="match status" value="1"/>
</dbReference>
<dbReference type="CDD" id="cd02869">
    <property type="entry name" value="PseudoU_synth_RluA_like"/>
    <property type="match status" value="1"/>
</dbReference>
<evidence type="ECO:0000256" key="3">
    <source>
        <dbReference type="ARBA" id="ARBA00023235"/>
    </source>
</evidence>
<dbReference type="SUPFAM" id="SSF55120">
    <property type="entry name" value="Pseudouridine synthase"/>
    <property type="match status" value="1"/>
</dbReference>
<evidence type="ECO:0000313" key="5">
    <source>
        <dbReference type="EMBL" id="ATZ16506.1"/>
    </source>
</evidence>
<sequence>METREIFIVEEDESRLDKYLSRVLKETFDLSRTMVQHLIAEGQVRVNGVTTTIAKLALKKGDDVEISIPAPKSSELKAQPIPLDILFQDDYLLVLNKQNNLPVHPGAGHPENTLVNGLLYSIPNLSGIGGIERPGIVHRLDKQTTGAILIAKTDQAHRRLSEMMANREIYKEYWGLVCGLINEEKGRIEAPIGRHPNDRKKMAVTSKNGKSAITKFEVLERYENEELTLVSVILETGRTHQIRVHFDFIGHPILNDPVYGQRKPEATDFGQYLHAHKLVFRHPITDERMEFTAPLPQEFTNKIQTLRLERG</sequence>
<dbReference type="InterPro" id="IPR020103">
    <property type="entry name" value="PsdUridine_synth_cat_dom_sf"/>
</dbReference>
<comment type="function">
    <text evidence="4">Responsible for synthesis of pseudouridine from uracil.</text>
</comment>
<dbReference type="PANTHER" id="PTHR21600:SF44">
    <property type="entry name" value="RIBOSOMAL LARGE SUBUNIT PSEUDOURIDINE SYNTHASE D"/>
    <property type="match status" value="1"/>
</dbReference>
<reference evidence="5 6" key="1">
    <citation type="submission" date="2017-11" db="EMBL/GenBank/DDBJ databases">
        <title>Genome sequence of Entomoplasma freundtii BARC 318 (ATCC 51999).</title>
        <authorList>
            <person name="Lo W.-S."/>
            <person name="Gasparich G.E."/>
            <person name="Kuo C.-H."/>
        </authorList>
    </citation>
    <scope>NUCLEOTIDE SEQUENCE [LARGE SCALE GENOMIC DNA]</scope>
    <source>
        <strain evidence="5 6">BARC 318</strain>
    </source>
</reference>
<keyword evidence="6" id="KW-1185">Reference proteome</keyword>
<dbReference type="NCBIfam" id="TIGR00005">
    <property type="entry name" value="rluA_subfam"/>
    <property type="match status" value="1"/>
</dbReference>
<dbReference type="Pfam" id="PF01479">
    <property type="entry name" value="S4"/>
    <property type="match status" value="1"/>
</dbReference>
<comment type="similarity">
    <text evidence="2 4">Belongs to the pseudouridine synthase RluA family.</text>
</comment>
<dbReference type="InterPro" id="IPR036986">
    <property type="entry name" value="S4_RNA-bd_sf"/>
</dbReference>
<evidence type="ECO:0000313" key="6">
    <source>
        <dbReference type="Proteomes" id="UP000232222"/>
    </source>
</evidence>
<dbReference type="AlphaFoldDB" id="A0A2K8NSH6"/>
<dbReference type="RefSeq" id="WP_100609519.1">
    <property type="nucleotide sequence ID" value="NZ_CP024962.1"/>
</dbReference>
<dbReference type="Gene3D" id="3.30.2350.10">
    <property type="entry name" value="Pseudouridine synthase"/>
    <property type="match status" value="1"/>
</dbReference>
<dbReference type="CDD" id="cd00165">
    <property type="entry name" value="S4"/>
    <property type="match status" value="1"/>
</dbReference>
<dbReference type="PROSITE" id="PS50889">
    <property type="entry name" value="S4"/>
    <property type="match status" value="1"/>
</dbReference>
<dbReference type="InterPro" id="IPR006145">
    <property type="entry name" value="PsdUridine_synth_RsuA/RluA"/>
</dbReference>
<dbReference type="SUPFAM" id="SSF55174">
    <property type="entry name" value="Alpha-L RNA-binding motif"/>
    <property type="match status" value="1"/>
</dbReference>
<dbReference type="InterPro" id="IPR006224">
    <property type="entry name" value="PsdUridine_synth_RluA-like_CS"/>
</dbReference>
<comment type="catalytic activity">
    <reaction evidence="1 4">
        <text>a uridine in RNA = a pseudouridine in RNA</text>
        <dbReference type="Rhea" id="RHEA:48348"/>
        <dbReference type="Rhea" id="RHEA-COMP:12068"/>
        <dbReference type="Rhea" id="RHEA-COMP:12069"/>
        <dbReference type="ChEBI" id="CHEBI:65314"/>
        <dbReference type="ChEBI" id="CHEBI:65315"/>
    </reaction>
</comment>
<dbReference type="KEGG" id="efr:EFREU_v1c04810"/>
<organism evidence="5 6">
    <name type="scientific">Entomoplasma freundtii</name>
    <dbReference type="NCBI Taxonomy" id="74700"/>
    <lineage>
        <taxon>Bacteria</taxon>
        <taxon>Bacillati</taxon>
        <taxon>Mycoplasmatota</taxon>
        <taxon>Mollicutes</taxon>
        <taxon>Entomoplasmatales</taxon>
        <taxon>Entomoplasmataceae</taxon>
        <taxon>Entomoplasma</taxon>
    </lineage>
</organism>
<dbReference type="GO" id="GO:0000455">
    <property type="term" value="P:enzyme-directed rRNA pseudouridine synthesis"/>
    <property type="evidence" value="ECO:0007669"/>
    <property type="project" value="TreeGrafter"/>
</dbReference>
<proteinExistence type="inferred from homology"/>
<dbReference type="OrthoDB" id="9807829at2"/>
<evidence type="ECO:0000256" key="4">
    <source>
        <dbReference type="RuleBase" id="RU362028"/>
    </source>
</evidence>
<dbReference type="Proteomes" id="UP000232222">
    <property type="component" value="Chromosome"/>
</dbReference>